<sequence length="135" mass="14262">MADRKVGPAQVILAGYTLFVVAASARCAVQLITHPARAPLAYALSGVAALVYTIGLILLSRSNRNPDQPRTPALVCCGVELLGVAAVGSWTVLDPAAFPDATVWSRFGSGYGFVPVLLPVLTGWWLSREREGVGR</sequence>
<feature type="transmembrane region" description="Helical" evidence="1">
    <location>
        <begin position="12"/>
        <end position="33"/>
    </location>
</feature>
<dbReference type="Proteomes" id="UP000517916">
    <property type="component" value="Unassembled WGS sequence"/>
</dbReference>
<protein>
    <recommendedName>
        <fullName evidence="4">Integral membrane protein</fullName>
    </recommendedName>
</protein>
<feature type="transmembrane region" description="Helical" evidence="1">
    <location>
        <begin position="104"/>
        <end position="126"/>
    </location>
</feature>
<evidence type="ECO:0000313" key="3">
    <source>
        <dbReference type="Proteomes" id="UP000517916"/>
    </source>
</evidence>
<evidence type="ECO:0008006" key="4">
    <source>
        <dbReference type="Google" id="ProtNLM"/>
    </source>
</evidence>
<keyword evidence="3" id="KW-1185">Reference proteome</keyword>
<dbReference type="RefSeq" id="WP_182835935.1">
    <property type="nucleotide sequence ID" value="NZ_BAAABQ010000010.1"/>
</dbReference>
<name>A0ABR6B7R8_9PSEU</name>
<accession>A0ABR6B7R8</accession>
<reference evidence="2 3" key="1">
    <citation type="submission" date="2020-08" db="EMBL/GenBank/DDBJ databases">
        <title>Genomic Encyclopedia of Archaeal and Bacterial Type Strains, Phase II (KMG-II): from individual species to whole genera.</title>
        <authorList>
            <person name="Goeker M."/>
        </authorList>
    </citation>
    <scope>NUCLEOTIDE SEQUENCE [LARGE SCALE GENOMIC DNA]</scope>
    <source>
        <strain evidence="2 3">DSM 43850</strain>
    </source>
</reference>
<comment type="caution">
    <text evidence="2">The sequence shown here is derived from an EMBL/GenBank/DDBJ whole genome shotgun (WGS) entry which is preliminary data.</text>
</comment>
<feature type="transmembrane region" description="Helical" evidence="1">
    <location>
        <begin position="39"/>
        <end position="59"/>
    </location>
</feature>
<keyword evidence="1" id="KW-0472">Membrane</keyword>
<dbReference type="EMBL" id="JACJID010000001">
    <property type="protein sequence ID" value="MBA8922908.1"/>
    <property type="molecule type" value="Genomic_DNA"/>
</dbReference>
<organism evidence="2 3">
    <name type="scientific">Kutzneria viridogrisea</name>
    <dbReference type="NCBI Taxonomy" id="47990"/>
    <lineage>
        <taxon>Bacteria</taxon>
        <taxon>Bacillati</taxon>
        <taxon>Actinomycetota</taxon>
        <taxon>Actinomycetes</taxon>
        <taxon>Pseudonocardiales</taxon>
        <taxon>Pseudonocardiaceae</taxon>
        <taxon>Kutzneria</taxon>
    </lineage>
</organism>
<keyword evidence="1" id="KW-1133">Transmembrane helix</keyword>
<keyword evidence="1" id="KW-0812">Transmembrane</keyword>
<gene>
    <name evidence="2" type="ORF">BC739_000105</name>
</gene>
<evidence type="ECO:0000313" key="2">
    <source>
        <dbReference type="EMBL" id="MBA8922908.1"/>
    </source>
</evidence>
<feature type="transmembrane region" description="Helical" evidence="1">
    <location>
        <begin position="71"/>
        <end position="92"/>
    </location>
</feature>
<evidence type="ECO:0000256" key="1">
    <source>
        <dbReference type="SAM" id="Phobius"/>
    </source>
</evidence>
<proteinExistence type="predicted"/>